<dbReference type="PROSITE" id="PS51285">
    <property type="entry name" value="AGC_KINASE_CTER"/>
    <property type="match status" value="1"/>
</dbReference>
<dbReference type="GO" id="GO:0008270">
    <property type="term" value="F:zinc ion binding"/>
    <property type="evidence" value="ECO:0007669"/>
    <property type="project" value="UniProtKB-KW"/>
</dbReference>
<dbReference type="EMBL" id="CAJNOC010003421">
    <property type="protein sequence ID" value="CAF0981756.1"/>
    <property type="molecule type" value="Genomic_DNA"/>
</dbReference>
<dbReference type="Pfam" id="PF00433">
    <property type="entry name" value="Pkinase_C"/>
    <property type="match status" value="1"/>
</dbReference>
<dbReference type="CDD" id="cd20836">
    <property type="entry name" value="C1_cPKC_rpt2"/>
    <property type="match status" value="1"/>
</dbReference>
<evidence type="ECO:0000256" key="15">
    <source>
        <dbReference type="PIRNR" id="PIRNR000550"/>
    </source>
</evidence>
<feature type="binding site" evidence="19">
    <location>
        <position position="270"/>
    </location>
    <ligand>
        <name>Ca(2+)</name>
        <dbReference type="ChEBI" id="CHEBI:29108"/>
        <label>1</label>
    </ligand>
</feature>
<keyword evidence="6 19" id="KW-0479">Metal-binding</keyword>
<dbReference type="InterPro" id="IPR011009">
    <property type="entry name" value="Kinase-like_dom_sf"/>
</dbReference>
<evidence type="ECO:0000256" key="4">
    <source>
        <dbReference type="ARBA" id="ARBA00022553"/>
    </source>
</evidence>
<evidence type="ECO:0000256" key="2">
    <source>
        <dbReference type="ARBA" id="ARBA00012429"/>
    </source>
</evidence>
<evidence type="ECO:0000256" key="13">
    <source>
        <dbReference type="ARBA" id="ARBA00022840"/>
    </source>
</evidence>
<reference evidence="25" key="1">
    <citation type="submission" date="2021-02" db="EMBL/GenBank/DDBJ databases">
        <authorList>
            <person name="Nowell W R."/>
        </authorList>
    </citation>
    <scope>NUCLEOTIDE SEQUENCE</scope>
    <source>
        <strain evidence="25">Ploen Becks lab</strain>
    </source>
</reference>
<dbReference type="GO" id="GO:0005524">
    <property type="term" value="F:ATP binding"/>
    <property type="evidence" value="ECO:0007669"/>
    <property type="project" value="UniProtKB-UniRule"/>
</dbReference>
<dbReference type="InterPro" id="IPR014375">
    <property type="entry name" value="Protein_kinase_C_a/b/g"/>
</dbReference>
<evidence type="ECO:0000256" key="9">
    <source>
        <dbReference type="ARBA" id="ARBA00022771"/>
    </source>
</evidence>
<dbReference type="FunFam" id="3.30.60.20:FF:000006">
    <property type="entry name" value="Protein kinase C"/>
    <property type="match status" value="1"/>
</dbReference>
<dbReference type="PROSITE" id="PS00479">
    <property type="entry name" value="ZF_DAG_PE_1"/>
    <property type="match status" value="2"/>
</dbReference>
<evidence type="ECO:0000256" key="14">
    <source>
        <dbReference type="ARBA" id="ARBA00056408"/>
    </source>
</evidence>
<dbReference type="Proteomes" id="UP000663879">
    <property type="component" value="Unassembled WGS sequence"/>
</dbReference>
<dbReference type="GO" id="GO:0004697">
    <property type="term" value="F:diacylglycerol-dependent serine/threonine kinase activity"/>
    <property type="evidence" value="ECO:0007669"/>
    <property type="project" value="UniProtKB-EC"/>
</dbReference>
<dbReference type="Gene3D" id="3.30.60.20">
    <property type="match status" value="2"/>
</dbReference>
<feature type="binding site" evidence="17">
    <location>
        <position position="269"/>
    </location>
    <ligand>
        <name>a 1,2-diacyl-sn-glycero-3-phospho-(1D-myo-inositol-4,5-bisphosphate)</name>
        <dbReference type="ChEBI" id="CHEBI:58456"/>
    </ligand>
</feature>
<dbReference type="SUPFAM" id="SSF57889">
    <property type="entry name" value="Cysteine-rich domain"/>
    <property type="match status" value="2"/>
</dbReference>
<evidence type="ECO:0000259" key="21">
    <source>
        <dbReference type="PROSITE" id="PS50004"/>
    </source>
</evidence>
<dbReference type="InterPro" id="IPR002219">
    <property type="entry name" value="PKC_DAG/PE"/>
</dbReference>
<dbReference type="AlphaFoldDB" id="A0A814FKB2"/>
<dbReference type="CDD" id="cd20833">
    <property type="entry name" value="C1_cPKC_rpt1"/>
    <property type="match status" value="1"/>
</dbReference>
<keyword evidence="7" id="KW-0677">Repeat</keyword>
<evidence type="ECO:0000259" key="24">
    <source>
        <dbReference type="PROSITE" id="PS51285"/>
    </source>
</evidence>
<comment type="caution">
    <text evidence="25">The sequence shown here is derived from an EMBL/GenBank/DDBJ whole genome shotgun (WGS) entry which is preliminary data.</text>
</comment>
<evidence type="ECO:0000259" key="22">
    <source>
        <dbReference type="PROSITE" id="PS50011"/>
    </source>
</evidence>
<evidence type="ECO:0000256" key="7">
    <source>
        <dbReference type="ARBA" id="ARBA00022737"/>
    </source>
</evidence>
<feature type="binding site" evidence="19">
    <location>
        <position position="272"/>
    </location>
    <ligand>
        <name>Ca(2+)</name>
        <dbReference type="ChEBI" id="CHEBI:29108"/>
        <label>1</label>
    </ligand>
</feature>
<dbReference type="CDD" id="cd04026">
    <property type="entry name" value="C2_PKC_alpha_gamma"/>
    <property type="match status" value="1"/>
</dbReference>
<feature type="binding site" evidence="17">
    <location>
        <position position="218"/>
    </location>
    <ligand>
        <name>a 1,2-diacyl-sn-glycero-3-phospho-(1D-myo-inositol-4,5-bisphosphate)</name>
        <dbReference type="ChEBI" id="CHEBI:58456"/>
    </ligand>
</feature>
<feature type="binding site" evidence="19">
    <location>
        <position position="278"/>
    </location>
    <ligand>
        <name>Ca(2+)</name>
        <dbReference type="ChEBI" id="CHEBI:29108"/>
        <label>1</label>
    </ligand>
</feature>
<dbReference type="PROSITE" id="PS00108">
    <property type="entry name" value="PROTEIN_KINASE_ST"/>
    <property type="match status" value="1"/>
</dbReference>
<keyword evidence="5 15" id="KW-0808">Transferase</keyword>
<keyword evidence="13 15" id="KW-0067">ATP-binding</keyword>
<dbReference type="PROSITE" id="PS50081">
    <property type="entry name" value="ZF_DAG_PE_2"/>
    <property type="match status" value="2"/>
</dbReference>
<dbReference type="PROSITE" id="PS50004">
    <property type="entry name" value="C2"/>
    <property type="match status" value="1"/>
</dbReference>
<evidence type="ECO:0000256" key="1">
    <source>
        <dbReference type="ARBA" id="ARBA00005490"/>
    </source>
</evidence>
<evidence type="ECO:0000256" key="10">
    <source>
        <dbReference type="ARBA" id="ARBA00022777"/>
    </source>
</evidence>
<keyword evidence="26" id="KW-1185">Reference proteome</keyword>
<evidence type="ECO:0000256" key="18">
    <source>
        <dbReference type="PIRSR" id="PIRSR000550-3"/>
    </source>
</evidence>
<dbReference type="FunFam" id="1.10.510.10:FF:000023">
    <property type="entry name" value="Protein kinase C"/>
    <property type="match status" value="1"/>
</dbReference>
<comment type="catalytic activity">
    <reaction evidence="15">
        <text>L-threonyl-[protein] + ATP = O-phospho-L-threonyl-[protein] + ADP + H(+)</text>
        <dbReference type="Rhea" id="RHEA:46608"/>
        <dbReference type="Rhea" id="RHEA-COMP:11060"/>
        <dbReference type="Rhea" id="RHEA-COMP:11605"/>
        <dbReference type="ChEBI" id="CHEBI:15378"/>
        <dbReference type="ChEBI" id="CHEBI:30013"/>
        <dbReference type="ChEBI" id="CHEBI:30616"/>
        <dbReference type="ChEBI" id="CHEBI:61977"/>
        <dbReference type="ChEBI" id="CHEBI:456216"/>
        <dbReference type="EC" id="2.7.11.13"/>
    </reaction>
</comment>
<dbReference type="InterPro" id="IPR017441">
    <property type="entry name" value="Protein_kinase_ATP_BS"/>
</dbReference>
<dbReference type="InterPro" id="IPR017892">
    <property type="entry name" value="Pkinase_C"/>
</dbReference>
<dbReference type="Pfam" id="PF00168">
    <property type="entry name" value="C2"/>
    <property type="match status" value="1"/>
</dbReference>
<dbReference type="CDD" id="cd05587">
    <property type="entry name" value="STKc_cPKC"/>
    <property type="match status" value="1"/>
</dbReference>
<evidence type="ECO:0000256" key="5">
    <source>
        <dbReference type="ARBA" id="ARBA00022679"/>
    </source>
</evidence>
<keyword evidence="4" id="KW-0597">Phosphoprotein</keyword>
<dbReference type="InterPro" id="IPR046349">
    <property type="entry name" value="C1-like_sf"/>
</dbReference>
<evidence type="ECO:0000313" key="25">
    <source>
        <dbReference type="EMBL" id="CAF0981756.1"/>
    </source>
</evidence>
<feature type="binding site" evidence="18 20">
    <location>
        <position position="396"/>
    </location>
    <ligand>
        <name>ATP</name>
        <dbReference type="ChEBI" id="CHEBI:30616"/>
    </ligand>
</feature>
<evidence type="ECO:0000256" key="3">
    <source>
        <dbReference type="ARBA" id="ARBA00022527"/>
    </source>
</evidence>
<dbReference type="OrthoDB" id="63267at2759"/>
<dbReference type="InterPro" id="IPR000961">
    <property type="entry name" value="AGC-kinase_C"/>
</dbReference>
<evidence type="ECO:0000256" key="11">
    <source>
        <dbReference type="ARBA" id="ARBA00022833"/>
    </source>
</evidence>
<keyword evidence="11" id="KW-0862">Zinc</keyword>
<dbReference type="Gene3D" id="1.10.510.10">
    <property type="entry name" value="Transferase(Phosphotransferase) domain 1"/>
    <property type="match status" value="1"/>
</dbReference>
<keyword evidence="10 15" id="KW-0418">Kinase</keyword>
<name>A0A814FKB2_9BILA</name>
<dbReference type="InterPro" id="IPR000008">
    <property type="entry name" value="C2_dom"/>
</dbReference>
<organism evidence="25 26">
    <name type="scientific">Brachionus calyciflorus</name>
    <dbReference type="NCBI Taxonomy" id="104777"/>
    <lineage>
        <taxon>Eukaryota</taxon>
        <taxon>Metazoa</taxon>
        <taxon>Spiralia</taxon>
        <taxon>Gnathifera</taxon>
        <taxon>Rotifera</taxon>
        <taxon>Eurotatoria</taxon>
        <taxon>Monogononta</taxon>
        <taxon>Pseudotrocha</taxon>
        <taxon>Ploima</taxon>
        <taxon>Brachionidae</taxon>
        <taxon>Brachionus</taxon>
    </lineage>
</organism>
<gene>
    <name evidence="25" type="ORF">OXX778_LOCUS15459</name>
</gene>
<dbReference type="InterPro" id="IPR000719">
    <property type="entry name" value="Prot_kinase_dom"/>
</dbReference>
<dbReference type="SMART" id="SM00109">
    <property type="entry name" value="C1"/>
    <property type="match status" value="2"/>
</dbReference>
<dbReference type="InterPro" id="IPR008271">
    <property type="entry name" value="Ser/Thr_kinase_AS"/>
</dbReference>
<dbReference type="FunFam" id="2.60.40.150:FF:000012">
    <property type="entry name" value="Kinase C alpha type"/>
    <property type="match status" value="1"/>
</dbReference>
<feature type="domain" description="AGC-kinase C-terminal" evidence="24">
    <location>
        <begin position="626"/>
        <end position="696"/>
    </location>
</feature>
<evidence type="ECO:0000256" key="19">
    <source>
        <dbReference type="PIRSR" id="PIRSR000550-4"/>
    </source>
</evidence>
<dbReference type="Pfam" id="PF00069">
    <property type="entry name" value="Pkinase"/>
    <property type="match status" value="1"/>
</dbReference>
<feature type="binding site" evidence="18">
    <location>
        <begin position="373"/>
        <end position="381"/>
    </location>
    <ligand>
        <name>ATP</name>
        <dbReference type="ChEBI" id="CHEBI:30616"/>
    </ligand>
</feature>
<dbReference type="SMART" id="SM00239">
    <property type="entry name" value="C2"/>
    <property type="match status" value="1"/>
</dbReference>
<protein>
    <recommendedName>
        <fullName evidence="2 15">Protein kinase C</fullName>
        <ecNumber evidence="2 15">2.7.11.13</ecNumber>
    </recommendedName>
</protein>
<comment type="similarity">
    <text evidence="1 15">Belongs to the protein kinase superfamily. AGC Ser/Thr protein kinase family. PKC subfamily.</text>
</comment>
<dbReference type="PANTHER" id="PTHR24351">
    <property type="entry name" value="RIBOSOMAL PROTEIN S6 KINASE"/>
    <property type="match status" value="1"/>
</dbReference>
<evidence type="ECO:0000256" key="16">
    <source>
        <dbReference type="PIRSR" id="PIRSR000550-1"/>
    </source>
</evidence>
<accession>A0A814FKB2</accession>
<feature type="domain" description="Protein kinase" evidence="22">
    <location>
        <begin position="367"/>
        <end position="625"/>
    </location>
</feature>
<feature type="binding site" evidence="19">
    <location>
        <position position="216"/>
    </location>
    <ligand>
        <name>Ca(2+)</name>
        <dbReference type="ChEBI" id="CHEBI:29108"/>
        <label>1</label>
    </ligand>
</feature>
<dbReference type="Pfam" id="PF00130">
    <property type="entry name" value="C1_1"/>
    <property type="match status" value="2"/>
</dbReference>
<dbReference type="PRINTS" id="PR00008">
    <property type="entry name" value="DAGPEDOMAIN"/>
</dbReference>
<sequence length="696" mass="79784">MELSQTVSSNLTVSNTSFKRSSLTSLNNDDNPDQGNEIQLKQFARRGALRQKLVHDVKKHKFIARFFKTPTFCSHCKEFIWGFGKQGFQCQICSFVVHKRCHEFVSFVCPGIDMGADTDAPVNKHKLNIHTYTSPTFCDHCGSLLYGLYHQGLKCDLCNVNIHKKCAKLLPNLCGIDHTERRGRIKLIIKIQDQKMCIQIFEAKNLIPMDPNGLSDPYCKIKLIPLNEKNSIKFKTKTIKSTLNPTWNESFVIELSNEDKDKRIVIEVWDWDRTSRNDFMGSLSFGVSELMKEQVNGWFKLLVKEEGEFYSVPVAPDDGSLINKLDRNLQKSKNFDGTSTSSTNQSANTIIKDNRLTQSDTVKASDFNFLMVLGKGSFGKVMLAERKNTDELYAIKILKKDVIVQDDDVECVMVEKRIFSLSNKPPFLVQLHSCFQTMDRLYFVMEYVNGGDLMYRIQQEQKFKEPVAVFYAAEIAIGLFFLHKNGIIYRDLKLDNILLDYEGHVKIADFGMCKENIKDGKTTKTFCGTPDYIAPEIILYQPYGKSVDFWAYGVLIFEMLAGQPPFDGEDEEELFSSIVEHHVSYPKQMSKEAVSICKGLLTKSPQKRLGCGENGEKNIKDHIFFRRIDWNRIECREVQPPFKPKINGVKDTSNFDREFTNEAPKMTPTDKLFIMNLDQTEFDGFSFVNPEFVVTI</sequence>
<dbReference type="PROSITE" id="PS50011">
    <property type="entry name" value="PROTEIN_KINASE_DOM"/>
    <property type="match status" value="1"/>
</dbReference>
<feature type="domain" description="C2" evidence="21">
    <location>
        <begin position="181"/>
        <end position="299"/>
    </location>
</feature>
<feature type="active site" description="Proton acceptor" evidence="16">
    <location>
        <position position="491"/>
    </location>
</feature>
<evidence type="ECO:0000256" key="12">
    <source>
        <dbReference type="ARBA" id="ARBA00022837"/>
    </source>
</evidence>
<dbReference type="EC" id="2.7.11.13" evidence="2 15"/>
<comment type="cofactor">
    <cofactor evidence="19">
        <name>Ca(2+)</name>
        <dbReference type="ChEBI" id="CHEBI:29108"/>
    </cofactor>
    <text evidence="19">Binds 3 Ca(2+) ions per subunit. The ions are bound to the C2 domain.</text>
</comment>
<evidence type="ECO:0000259" key="23">
    <source>
        <dbReference type="PROSITE" id="PS50081"/>
    </source>
</evidence>
<proteinExistence type="inferred from homology"/>
<dbReference type="SMART" id="SM00133">
    <property type="entry name" value="S_TK_X"/>
    <property type="match status" value="1"/>
</dbReference>
<evidence type="ECO:0000256" key="8">
    <source>
        <dbReference type="ARBA" id="ARBA00022741"/>
    </source>
</evidence>
<feature type="binding site" evidence="19">
    <location>
        <position position="271"/>
    </location>
    <ligand>
        <name>Ca(2+)</name>
        <dbReference type="ChEBI" id="CHEBI:29108"/>
        <label>1</label>
    </ligand>
</feature>
<keyword evidence="3 15" id="KW-0723">Serine/threonine-protein kinase</keyword>
<keyword evidence="8 15" id="KW-0547">Nucleotide-binding</keyword>
<evidence type="ECO:0000256" key="6">
    <source>
        <dbReference type="ARBA" id="ARBA00022723"/>
    </source>
</evidence>
<evidence type="ECO:0000256" key="17">
    <source>
        <dbReference type="PIRSR" id="PIRSR000550-2"/>
    </source>
</evidence>
<feature type="domain" description="Phorbol-ester/DAG-type" evidence="23">
    <location>
        <begin position="124"/>
        <end position="174"/>
    </location>
</feature>
<feature type="binding site" evidence="19">
    <location>
        <position position="209"/>
    </location>
    <ligand>
        <name>Ca(2+)</name>
        <dbReference type="ChEBI" id="CHEBI:29108"/>
        <label>1</label>
    </ligand>
</feature>
<keyword evidence="12 19" id="KW-0106">Calcium</keyword>
<dbReference type="PIRSF" id="PIRSF000550">
    <property type="entry name" value="PKC_alpha"/>
    <property type="match status" value="1"/>
</dbReference>
<feature type="binding site" evidence="19">
    <location>
        <position position="275"/>
    </location>
    <ligand>
        <name>Ca(2+)</name>
        <dbReference type="ChEBI" id="CHEBI:29108"/>
        <label>1</label>
    </ligand>
</feature>
<evidence type="ECO:0000256" key="20">
    <source>
        <dbReference type="PROSITE-ProRule" id="PRU10141"/>
    </source>
</evidence>
<dbReference type="SUPFAM" id="SSF56112">
    <property type="entry name" value="Protein kinase-like (PK-like)"/>
    <property type="match status" value="1"/>
</dbReference>
<comment type="function">
    <text evidence="14">PKC is activated by diacylglycerol which in turn phosphorylates a range of cellular proteins. PKC also serves as the receptor for phorbol esters, a class of tumor promoters.</text>
</comment>
<keyword evidence="9" id="KW-0863">Zinc-finger</keyword>
<feature type="domain" description="Phorbol-ester/DAG-type" evidence="23">
    <location>
        <begin position="59"/>
        <end position="109"/>
    </location>
</feature>
<dbReference type="Gene3D" id="2.60.40.150">
    <property type="entry name" value="C2 domain"/>
    <property type="match status" value="1"/>
</dbReference>
<dbReference type="Gene3D" id="3.30.200.20">
    <property type="entry name" value="Phosphorylase Kinase, domain 1"/>
    <property type="match status" value="1"/>
</dbReference>
<feature type="binding site" evidence="19">
    <location>
        <position position="276"/>
    </location>
    <ligand>
        <name>Ca(2+)</name>
        <dbReference type="ChEBI" id="CHEBI:29108"/>
        <label>1</label>
    </ligand>
</feature>
<evidence type="ECO:0000313" key="26">
    <source>
        <dbReference type="Proteomes" id="UP000663879"/>
    </source>
</evidence>
<dbReference type="SMART" id="SM00220">
    <property type="entry name" value="S_TKc"/>
    <property type="match status" value="1"/>
</dbReference>
<dbReference type="PRINTS" id="PR00360">
    <property type="entry name" value="C2DOMAIN"/>
</dbReference>
<dbReference type="SUPFAM" id="SSF49562">
    <property type="entry name" value="C2 domain (Calcium/lipid-binding domain, CaLB)"/>
    <property type="match status" value="1"/>
</dbReference>
<dbReference type="PROSITE" id="PS00107">
    <property type="entry name" value="PROTEIN_KINASE_ATP"/>
    <property type="match status" value="1"/>
</dbReference>
<dbReference type="FunFam" id="3.30.200.20:FF:000080">
    <property type="entry name" value="Protein kinase C"/>
    <property type="match status" value="1"/>
</dbReference>
<dbReference type="InterPro" id="IPR035892">
    <property type="entry name" value="C2_domain_sf"/>
</dbReference>
<feature type="binding site" evidence="19">
    <location>
        <position position="210"/>
    </location>
    <ligand>
        <name>Ca(2+)</name>
        <dbReference type="ChEBI" id="CHEBI:29108"/>
        <label>1</label>
    </ligand>
</feature>
<dbReference type="InterPro" id="IPR020454">
    <property type="entry name" value="DAG/PE-bd"/>
</dbReference>